<keyword evidence="4" id="KW-0813">Transport</keyword>
<dbReference type="GO" id="GO:0006891">
    <property type="term" value="P:intra-Golgi vesicle-mediated transport"/>
    <property type="evidence" value="ECO:0007669"/>
    <property type="project" value="InterPro"/>
</dbReference>
<dbReference type="PANTHER" id="PTHR31658:SF0">
    <property type="entry name" value="CONSERVED OLIGOMERIC GOLGI COMPLEX SUBUNIT 1"/>
    <property type="match status" value="1"/>
</dbReference>
<dbReference type="STRING" id="667725.A0A0L0G652"/>
<evidence type="ECO:0000256" key="3">
    <source>
        <dbReference type="ARBA" id="ARBA00020978"/>
    </source>
</evidence>
<evidence type="ECO:0000256" key="6">
    <source>
        <dbReference type="ARBA" id="ARBA00023034"/>
    </source>
</evidence>
<comment type="similarity">
    <text evidence="2">Belongs to the COG1 family.</text>
</comment>
<evidence type="ECO:0000313" key="9">
    <source>
        <dbReference type="EMBL" id="KNC84336.1"/>
    </source>
</evidence>
<dbReference type="AlphaFoldDB" id="A0A0L0G652"/>
<dbReference type="PANTHER" id="PTHR31658">
    <property type="entry name" value="CONSERVED OLIGOMERIC GOLGI COMPLEX SUBUNIT 1"/>
    <property type="match status" value="1"/>
</dbReference>
<keyword evidence="6" id="KW-0333">Golgi apparatus</keyword>
<sequence>MSSVTSQRSVPLDRESVAAAARRRSTASRTAVASINDFAAYDPSDPKTGMAADPDVEMLFKSKSIADIKVIERNTRSECEQKKEELRLMVGERYRDMIDAADTILDMRDSVTSVVHSIESLLGHCQKIASSSTNPAHEQVQPALHSHGRYVLSRRSMTQIKSDTQRNIFYSVSTQMKLLVDAPEHLWNALEIKQYLKAAKLYLLSEYIYNVLRHNQSISSSLRSHFPILHTQWDSMSGLKSEIASKCALELRHCHVRVEHVASNLLSLILLDELSPTEILTKLLEIRLGSIKDTLSPAASHNPVHLRLLHCVEVVRLTIDQIFPMFVGGADGVLPLLYQYLKQHTAEREHRTKEEFQQIDMAAPPPGSESDISNATLSELFGYNSNTLTLFKHLPLFIQSFRPSLPQKRHVKVPLSEVRELCQQWVVACTDAIAHGVPLVLPAHRNTPTDSSTEAITDSAVEAEEGAHMLTLSELNACRQYILRVISYYCDPNAPQNPARDKQTQQHTHFAPHDTSAEAAATVVVPPSAQLARVHTPTQEGEFYDALSATAWATVCMQVLGHQLDLWDTLLRTPMLTQAQAILSEHFARVSGLVMDTAVDVSAESVSLEIDGRTVGVSAQWQEQDIDLSPVSKEEVTLTPRAREFLIALKRGQTFLEDDPAKADDDSADDSGVDVTEFALPKVASQATTYITLKASSISLSVYGVVAVFDLLVDAIVYDAQGYLGLEPYTGTTGQRGSKARVQETHSINQHLLSLTKGQQAHVHLQSPSAQGLTHTRNRNYDLALSDPTRRNDTSSPHARSPSNTDSASVDASRRSSETGSGFVNVGKVWLDSVSADALVMSERMGGECGLCVQALSAKLQALLQETANVPVADNNGDTTGTLKRKWRGRGLLWDSGALMFVGGLVLGCECACLRLLSRAYPMGMIVVGLYRFACKPRW</sequence>
<dbReference type="OrthoDB" id="46189at2759"/>
<keyword evidence="10" id="KW-1185">Reference proteome</keyword>
<reference evidence="9 10" key="1">
    <citation type="submission" date="2011-02" db="EMBL/GenBank/DDBJ databases">
        <title>The Genome Sequence of Sphaeroforma arctica JP610.</title>
        <authorList>
            <consortium name="The Broad Institute Genome Sequencing Platform"/>
            <person name="Russ C."/>
            <person name="Cuomo C."/>
            <person name="Young S.K."/>
            <person name="Zeng Q."/>
            <person name="Gargeya S."/>
            <person name="Alvarado L."/>
            <person name="Berlin A."/>
            <person name="Chapman S.B."/>
            <person name="Chen Z."/>
            <person name="Freedman E."/>
            <person name="Gellesch M."/>
            <person name="Goldberg J."/>
            <person name="Griggs A."/>
            <person name="Gujja S."/>
            <person name="Heilman E."/>
            <person name="Heiman D."/>
            <person name="Howarth C."/>
            <person name="Mehta T."/>
            <person name="Neiman D."/>
            <person name="Pearson M."/>
            <person name="Roberts A."/>
            <person name="Saif S."/>
            <person name="Shea T."/>
            <person name="Shenoy N."/>
            <person name="Sisk P."/>
            <person name="Stolte C."/>
            <person name="Sykes S."/>
            <person name="White J."/>
            <person name="Yandava C."/>
            <person name="Burger G."/>
            <person name="Gray M.W."/>
            <person name="Holland P.W.H."/>
            <person name="King N."/>
            <person name="Lang F.B.F."/>
            <person name="Roger A.J."/>
            <person name="Ruiz-Trillo I."/>
            <person name="Haas B."/>
            <person name="Nusbaum C."/>
            <person name="Birren B."/>
        </authorList>
    </citation>
    <scope>NUCLEOTIDE SEQUENCE [LARGE SCALE GENOMIC DNA]</scope>
    <source>
        <strain evidence="9 10">JP610</strain>
    </source>
</reference>
<evidence type="ECO:0000256" key="4">
    <source>
        <dbReference type="ARBA" id="ARBA00022448"/>
    </source>
</evidence>
<evidence type="ECO:0000256" key="5">
    <source>
        <dbReference type="ARBA" id="ARBA00022927"/>
    </source>
</evidence>
<dbReference type="GO" id="GO:0015031">
    <property type="term" value="P:protein transport"/>
    <property type="evidence" value="ECO:0007669"/>
    <property type="project" value="UniProtKB-KW"/>
</dbReference>
<gene>
    <name evidence="9" type="ORF">SARC_03441</name>
</gene>
<dbReference type="Pfam" id="PF08700">
    <property type="entry name" value="VPS51_Exo84_N"/>
    <property type="match status" value="1"/>
</dbReference>
<dbReference type="Proteomes" id="UP000054560">
    <property type="component" value="Unassembled WGS sequence"/>
</dbReference>
<dbReference type="GeneID" id="25903945"/>
<feature type="compositionally biased region" description="Polar residues" evidence="8">
    <location>
        <begin position="794"/>
        <end position="805"/>
    </location>
</feature>
<keyword evidence="5" id="KW-0653">Protein transport</keyword>
<evidence type="ECO:0000256" key="8">
    <source>
        <dbReference type="SAM" id="MobiDB-lite"/>
    </source>
</evidence>
<dbReference type="GO" id="GO:0000139">
    <property type="term" value="C:Golgi membrane"/>
    <property type="evidence" value="ECO:0007669"/>
    <property type="project" value="UniProtKB-SubCell"/>
</dbReference>
<protein>
    <recommendedName>
        <fullName evidence="3">Conserved oligomeric Golgi complex subunit 1</fullName>
    </recommendedName>
</protein>
<dbReference type="RefSeq" id="XP_014158238.1">
    <property type="nucleotide sequence ID" value="XM_014302763.1"/>
</dbReference>
<feature type="region of interest" description="Disordered" evidence="8">
    <location>
        <begin position="784"/>
        <end position="820"/>
    </location>
</feature>
<evidence type="ECO:0000256" key="2">
    <source>
        <dbReference type="ARBA" id="ARBA00006653"/>
    </source>
</evidence>
<accession>A0A0L0G652</accession>
<evidence type="ECO:0000313" key="10">
    <source>
        <dbReference type="Proteomes" id="UP000054560"/>
    </source>
</evidence>
<dbReference type="GO" id="GO:0017119">
    <property type="term" value="C:Golgi transport complex"/>
    <property type="evidence" value="ECO:0007669"/>
    <property type="project" value="InterPro"/>
</dbReference>
<feature type="region of interest" description="Disordered" evidence="8">
    <location>
        <begin position="1"/>
        <end position="27"/>
    </location>
</feature>
<organism evidence="9 10">
    <name type="scientific">Sphaeroforma arctica JP610</name>
    <dbReference type="NCBI Taxonomy" id="667725"/>
    <lineage>
        <taxon>Eukaryota</taxon>
        <taxon>Ichthyosporea</taxon>
        <taxon>Ichthyophonida</taxon>
        <taxon>Sphaeroforma</taxon>
    </lineage>
</organism>
<dbReference type="InterPro" id="IPR033370">
    <property type="entry name" value="COG1"/>
</dbReference>
<name>A0A0L0G652_9EUKA</name>
<comment type="subcellular location">
    <subcellularLocation>
        <location evidence="1">Golgi apparatus membrane</location>
        <topology evidence="1">Peripheral membrane protein</topology>
    </subcellularLocation>
</comment>
<proteinExistence type="inferred from homology"/>
<dbReference type="eggNOG" id="KOG2033">
    <property type="taxonomic scope" value="Eukaryota"/>
</dbReference>
<keyword evidence="7" id="KW-0472">Membrane</keyword>
<evidence type="ECO:0000256" key="7">
    <source>
        <dbReference type="ARBA" id="ARBA00023136"/>
    </source>
</evidence>
<evidence type="ECO:0000256" key="1">
    <source>
        <dbReference type="ARBA" id="ARBA00004395"/>
    </source>
</evidence>
<dbReference type="EMBL" id="KQ241771">
    <property type="protein sequence ID" value="KNC84336.1"/>
    <property type="molecule type" value="Genomic_DNA"/>
</dbReference>